<evidence type="ECO:0000313" key="1">
    <source>
        <dbReference type="EMBL" id="ADI12941.1"/>
    </source>
</evidence>
<name>D7CD99_STRBB</name>
<dbReference type="KEGG" id="sbh:SBI_09823"/>
<dbReference type="STRING" id="749414.SBI_09823"/>
<dbReference type="HOGENOM" id="CLU_3384000_0_0_11"/>
<organism evidence="1 2">
    <name type="scientific">Streptomyces bingchenggensis (strain BCW-1)</name>
    <dbReference type="NCBI Taxonomy" id="749414"/>
    <lineage>
        <taxon>Bacteria</taxon>
        <taxon>Bacillati</taxon>
        <taxon>Actinomycetota</taxon>
        <taxon>Actinomycetes</taxon>
        <taxon>Kitasatosporales</taxon>
        <taxon>Streptomycetaceae</taxon>
        <taxon>Streptomyces</taxon>
    </lineage>
</organism>
<proteinExistence type="predicted"/>
<sequence length="33" mass="3626">MTMVDMARRYAAEGDLQQATVPLGYAEALALRL</sequence>
<protein>
    <submittedName>
        <fullName evidence="1">Uncharacterized protein</fullName>
    </submittedName>
</protein>
<keyword evidence="2" id="KW-1185">Reference proteome</keyword>
<gene>
    <name evidence="1" type="ordered locus">SBI_09823</name>
</gene>
<dbReference type="EMBL" id="CP002047">
    <property type="protein sequence ID" value="ADI12941.1"/>
    <property type="molecule type" value="Genomic_DNA"/>
</dbReference>
<reference evidence="1 2" key="1">
    <citation type="journal article" date="2010" name="J. Bacteriol.">
        <title>Genome sequence of the milbemycin-producing bacterium Streptomyces bingchenggensis.</title>
        <authorList>
            <person name="Wang X.J."/>
            <person name="Yan Y.J."/>
            <person name="Zhang B."/>
            <person name="An J."/>
            <person name="Wang J.J."/>
            <person name="Tian J."/>
            <person name="Jiang L."/>
            <person name="Chen Y.H."/>
            <person name="Huang S.X."/>
            <person name="Yin M."/>
            <person name="Zhang J."/>
            <person name="Gao A.L."/>
            <person name="Liu C.X."/>
            <person name="Zhu Z.X."/>
            <person name="Xiang W.S."/>
        </authorList>
    </citation>
    <scope>NUCLEOTIDE SEQUENCE [LARGE SCALE GENOMIC DNA]</scope>
    <source>
        <strain evidence="1 2">BCW-1</strain>
    </source>
</reference>
<accession>D7CD99</accession>
<dbReference type="Proteomes" id="UP000000377">
    <property type="component" value="Chromosome"/>
</dbReference>
<dbReference type="AlphaFoldDB" id="D7CD99"/>
<evidence type="ECO:0000313" key="2">
    <source>
        <dbReference type="Proteomes" id="UP000000377"/>
    </source>
</evidence>